<dbReference type="PANTHER" id="PTHR12832:SF11">
    <property type="entry name" value="LD23868P"/>
    <property type="match status" value="1"/>
</dbReference>
<name>A0A8T0A019_9BILA</name>
<protein>
    <submittedName>
        <fullName evidence="3">Uncharacterized protein</fullName>
    </submittedName>
</protein>
<evidence type="ECO:0000256" key="1">
    <source>
        <dbReference type="ARBA" id="ARBA00010954"/>
    </source>
</evidence>
<reference evidence="3" key="1">
    <citation type="journal article" date="2020" name="Ecol. Evol.">
        <title>Genome structure and content of the rice root-knot nematode (Meloidogyne graminicola).</title>
        <authorList>
            <person name="Phan N.T."/>
            <person name="Danchin E.G.J."/>
            <person name="Klopp C."/>
            <person name="Perfus-Barbeoch L."/>
            <person name="Kozlowski D.K."/>
            <person name="Koutsovoulos G.D."/>
            <person name="Lopez-Roques C."/>
            <person name="Bouchez O."/>
            <person name="Zahm M."/>
            <person name="Besnard G."/>
            <person name="Bellafiore S."/>
        </authorList>
    </citation>
    <scope>NUCLEOTIDE SEQUENCE</scope>
    <source>
        <strain evidence="3">VN-18</strain>
    </source>
</reference>
<dbReference type="Proteomes" id="UP000605970">
    <property type="component" value="Unassembled WGS sequence"/>
</dbReference>
<organism evidence="3 4">
    <name type="scientific">Meloidogyne graminicola</name>
    <dbReference type="NCBI Taxonomy" id="189291"/>
    <lineage>
        <taxon>Eukaryota</taxon>
        <taxon>Metazoa</taxon>
        <taxon>Ecdysozoa</taxon>
        <taxon>Nematoda</taxon>
        <taxon>Chromadorea</taxon>
        <taxon>Rhabditida</taxon>
        <taxon>Tylenchina</taxon>
        <taxon>Tylenchomorpha</taxon>
        <taxon>Tylenchoidea</taxon>
        <taxon>Meloidogynidae</taxon>
        <taxon>Meloidogyninae</taxon>
        <taxon>Meloidogyne</taxon>
    </lineage>
</organism>
<dbReference type="Pfam" id="PF05794">
    <property type="entry name" value="Tcp11"/>
    <property type="match status" value="1"/>
</dbReference>
<dbReference type="OrthoDB" id="276323at2759"/>
<evidence type="ECO:0000313" key="4">
    <source>
        <dbReference type="Proteomes" id="UP000605970"/>
    </source>
</evidence>
<accession>A0A8T0A019</accession>
<dbReference type="AlphaFoldDB" id="A0A8T0A019"/>
<gene>
    <name evidence="3" type="ORF">Mgra_00001772</name>
</gene>
<keyword evidence="4" id="KW-1185">Reference proteome</keyword>
<proteinExistence type="inferred from homology"/>
<comment type="caution">
    <text evidence="3">The sequence shown here is derived from an EMBL/GenBank/DDBJ whole genome shotgun (WGS) entry which is preliminary data.</text>
</comment>
<feature type="region of interest" description="Disordered" evidence="2">
    <location>
        <begin position="1"/>
        <end position="61"/>
    </location>
</feature>
<feature type="compositionally biased region" description="Polar residues" evidence="2">
    <location>
        <begin position="45"/>
        <end position="61"/>
    </location>
</feature>
<dbReference type="EMBL" id="JABEBT010000010">
    <property type="protein sequence ID" value="KAF7638689.1"/>
    <property type="molecule type" value="Genomic_DNA"/>
</dbReference>
<dbReference type="PANTHER" id="PTHR12832">
    <property type="entry name" value="TESTIS-SPECIFIC PROTEIN PBS13 T-COMPLEX 11"/>
    <property type="match status" value="1"/>
</dbReference>
<sequence>MSFKGDFQEDSQNNKSESQKNEKIKENEINLNDRPEKKRQRHSSDIIQQVPQSSTSQKTFSENEGDIPIWVAGSSPAKYLSLSDLIKVHDSIEKMSIVHQIAVDPLCKVEDLRRQYPNTKLHEAVKNNMHKAFWDLLRNDLSKKPPEKKTAFSLFVDLKNMITEHLESANLLNALSAVNEALDNENLEHLFEKDALNLNEVLGTVISILERLCAPIRDEFIAKLKKTENIVDLFKGIFELVELMKMDMANFTLSQNRQLIRSQSSRIEFEEFMKLYKINKTIDNNIKQWFGELLKEFIKEKYLNKEFALTSCTKYVNNDEKNCLSHSDINELILKFFMELLTCVSLKSKFSLFQFPETLKMDEQRIKLLRENLLQLELLASSLFASVNLAGRLAIESKKMFKFELKNELIVLLNDINLLNCSERLESISIQCCKHCEKEFSENFGWNEERSKMLKQQILNFANPEEPVRKIAMSRICDFVRQALKQTSEPLKVPPGMSTLQTELASFTSRYYAIVMHNWNTFGRFYAQILDEEFEILKE</sequence>
<evidence type="ECO:0000313" key="3">
    <source>
        <dbReference type="EMBL" id="KAF7638689.1"/>
    </source>
</evidence>
<dbReference type="InterPro" id="IPR008862">
    <property type="entry name" value="Tcp11"/>
</dbReference>
<feature type="compositionally biased region" description="Basic and acidic residues" evidence="2">
    <location>
        <begin position="17"/>
        <end position="36"/>
    </location>
</feature>
<dbReference type="GO" id="GO:0007165">
    <property type="term" value="P:signal transduction"/>
    <property type="evidence" value="ECO:0007669"/>
    <property type="project" value="TreeGrafter"/>
</dbReference>
<comment type="similarity">
    <text evidence="1">Belongs to the TCP11 family.</text>
</comment>
<evidence type="ECO:0000256" key="2">
    <source>
        <dbReference type="SAM" id="MobiDB-lite"/>
    </source>
</evidence>